<accession>A0ABM8UV57</accession>
<organism evidence="2 3">
    <name type="scientific">Dyadobacter linearis</name>
    <dbReference type="NCBI Taxonomy" id="2823330"/>
    <lineage>
        <taxon>Bacteria</taxon>
        <taxon>Pseudomonadati</taxon>
        <taxon>Bacteroidota</taxon>
        <taxon>Cytophagia</taxon>
        <taxon>Cytophagales</taxon>
        <taxon>Spirosomataceae</taxon>
        <taxon>Dyadobacter</taxon>
    </lineage>
</organism>
<dbReference type="InterPro" id="IPR010982">
    <property type="entry name" value="Lambda_DNA-bd_dom_sf"/>
</dbReference>
<dbReference type="InterPro" id="IPR039060">
    <property type="entry name" value="Antitox_HigA"/>
</dbReference>
<sequence>MNTVTITPIKTEKDYQNALQRIDELLLLDPAPYSELDDELDVLSTLVHAYEQTHYAIPYPDPIDAIKYLMEENGWKNKDLEQLIGPKSRVSEILNRKRYFTLQQILNLHKHLGLPLEIFINDKMPQIAKQNSR</sequence>
<dbReference type="Proteomes" id="UP000679725">
    <property type="component" value="Unassembled WGS sequence"/>
</dbReference>
<protein>
    <submittedName>
        <fullName evidence="2">Antitoxin HigA</fullName>
    </submittedName>
</protein>
<keyword evidence="3" id="KW-1185">Reference proteome</keyword>
<dbReference type="PROSITE" id="PS50943">
    <property type="entry name" value="HTH_CROC1"/>
    <property type="match status" value="1"/>
</dbReference>
<proteinExistence type="predicted"/>
<dbReference type="InterPro" id="IPR001387">
    <property type="entry name" value="Cro/C1-type_HTH"/>
</dbReference>
<dbReference type="Gene3D" id="1.10.260.40">
    <property type="entry name" value="lambda repressor-like DNA-binding domains"/>
    <property type="match status" value="1"/>
</dbReference>
<dbReference type="PANTHER" id="PTHR40455">
    <property type="entry name" value="ANTITOXIN HIGA"/>
    <property type="match status" value="1"/>
</dbReference>
<dbReference type="EMBL" id="CAJRAU010000006">
    <property type="protein sequence ID" value="CAG5072434.1"/>
    <property type="molecule type" value="Genomic_DNA"/>
</dbReference>
<comment type="caution">
    <text evidence="2">The sequence shown here is derived from an EMBL/GenBank/DDBJ whole genome shotgun (WGS) entry which is preliminary data.</text>
</comment>
<evidence type="ECO:0000259" key="1">
    <source>
        <dbReference type="PROSITE" id="PS50943"/>
    </source>
</evidence>
<reference evidence="2 3" key="1">
    <citation type="submission" date="2021-04" db="EMBL/GenBank/DDBJ databases">
        <authorList>
            <person name="Rodrigo-Torres L."/>
            <person name="Arahal R. D."/>
            <person name="Lucena T."/>
        </authorList>
    </citation>
    <scope>NUCLEOTIDE SEQUENCE [LARGE SCALE GENOMIC DNA]</scope>
    <source>
        <strain evidence="2 3">CECT 9623</strain>
    </source>
</reference>
<dbReference type="PANTHER" id="PTHR40455:SF1">
    <property type="entry name" value="ANTITOXIN HIGA"/>
    <property type="match status" value="1"/>
</dbReference>
<dbReference type="Pfam" id="PF01381">
    <property type="entry name" value="HTH_3"/>
    <property type="match status" value="1"/>
</dbReference>
<evidence type="ECO:0000313" key="2">
    <source>
        <dbReference type="EMBL" id="CAG5072434.1"/>
    </source>
</evidence>
<gene>
    <name evidence="2" type="primary">higA_2</name>
    <name evidence="2" type="ORF">DYBT9623_04152</name>
</gene>
<dbReference type="RefSeq" id="WP_215235436.1">
    <property type="nucleotide sequence ID" value="NZ_CAJRAU010000006.1"/>
</dbReference>
<evidence type="ECO:0000313" key="3">
    <source>
        <dbReference type="Proteomes" id="UP000679725"/>
    </source>
</evidence>
<dbReference type="SUPFAM" id="SSF47413">
    <property type="entry name" value="lambda repressor-like DNA-binding domains"/>
    <property type="match status" value="1"/>
</dbReference>
<dbReference type="SMART" id="SM00530">
    <property type="entry name" value="HTH_XRE"/>
    <property type="match status" value="1"/>
</dbReference>
<feature type="domain" description="HTH cro/C1-type" evidence="1">
    <location>
        <begin position="66"/>
        <end position="119"/>
    </location>
</feature>
<name>A0ABM8UV57_9BACT</name>